<evidence type="ECO:0000256" key="1">
    <source>
        <dbReference type="SAM" id="Phobius"/>
    </source>
</evidence>
<feature type="domain" description="Phosphatidic acid phosphatase type 2/haloperoxidase" evidence="2">
    <location>
        <begin position="82"/>
        <end position="200"/>
    </location>
</feature>
<name>A0ABN8E2G8_9VIBR</name>
<dbReference type="Gene3D" id="1.20.144.10">
    <property type="entry name" value="Phosphatidic acid phosphatase type 2/haloperoxidase"/>
    <property type="match status" value="1"/>
</dbReference>
<feature type="transmembrane region" description="Helical" evidence="1">
    <location>
        <begin position="185"/>
        <end position="203"/>
    </location>
</feature>
<reference evidence="3" key="1">
    <citation type="submission" date="2021-11" db="EMBL/GenBank/DDBJ databases">
        <authorList>
            <person name="Rodrigo-Torres L."/>
            <person name="Arahal R. D."/>
            <person name="Lucena T."/>
        </authorList>
    </citation>
    <scope>NUCLEOTIDE SEQUENCE</scope>
    <source>
        <strain evidence="3">CECT 7928</strain>
    </source>
</reference>
<feature type="transmembrane region" description="Helical" evidence="1">
    <location>
        <begin position="161"/>
        <end position="179"/>
    </location>
</feature>
<dbReference type="InterPro" id="IPR000326">
    <property type="entry name" value="PAP2/HPO"/>
</dbReference>
<dbReference type="SUPFAM" id="SSF48317">
    <property type="entry name" value="Acid phosphatase/Vanadium-dependent haloperoxidase"/>
    <property type="match status" value="1"/>
</dbReference>
<dbReference type="SMART" id="SM00014">
    <property type="entry name" value="acidPPc"/>
    <property type="match status" value="1"/>
</dbReference>
<dbReference type="RefSeq" id="WP_237361399.1">
    <property type="nucleotide sequence ID" value="NZ_CAKLDM010000002.1"/>
</dbReference>
<feature type="transmembrane region" description="Helical" evidence="1">
    <location>
        <begin position="77"/>
        <end position="94"/>
    </location>
</feature>
<organism evidence="3 4">
    <name type="scientific">Vibrio marisflavi CECT 7928</name>
    <dbReference type="NCBI Taxonomy" id="634439"/>
    <lineage>
        <taxon>Bacteria</taxon>
        <taxon>Pseudomonadati</taxon>
        <taxon>Pseudomonadota</taxon>
        <taxon>Gammaproteobacteria</taxon>
        <taxon>Vibrionales</taxon>
        <taxon>Vibrionaceae</taxon>
        <taxon>Vibrio</taxon>
    </lineage>
</organism>
<evidence type="ECO:0000313" key="4">
    <source>
        <dbReference type="Proteomes" id="UP000838748"/>
    </source>
</evidence>
<dbReference type="InterPro" id="IPR036938">
    <property type="entry name" value="PAP2/HPO_sf"/>
</dbReference>
<protein>
    <recommendedName>
        <fullName evidence="2">Phosphatidic acid phosphatase type 2/haloperoxidase domain-containing protein</fullName>
    </recommendedName>
</protein>
<feature type="transmembrane region" description="Helical" evidence="1">
    <location>
        <begin position="49"/>
        <end position="70"/>
    </location>
</feature>
<feature type="transmembrane region" description="Helical" evidence="1">
    <location>
        <begin position="132"/>
        <end position="154"/>
    </location>
</feature>
<comment type="caution">
    <text evidence="3">The sequence shown here is derived from an EMBL/GenBank/DDBJ whole genome shotgun (WGS) entry which is preliminary data.</text>
</comment>
<keyword evidence="1" id="KW-0812">Transmembrane</keyword>
<feature type="transmembrane region" description="Helical" evidence="1">
    <location>
        <begin position="7"/>
        <end position="24"/>
    </location>
</feature>
<accession>A0ABN8E2G8</accession>
<sequence length="217" mass="24801">MSLKKFLFISISTFIAIILCYFYLDRAVTEYAAELNLRQYQLLDFFSSIPVYVIYLSAVACVSAIARLIYKRKLEKWMVCSFLVAISLYVSSLAKNLLKFVFGRYWPATWKEGNPSWINNQEYGFHPFHSGVWYQSFPSGHATAIFASMIVLALFYPRLRILSVLLIALTCIGQLGMYYHFVSDLIGGAYLGFVFGMGVVVIARRFTVLEKLPNRAV</sequence>
<keyword evidence="4" id="KW-1185">Reference proteome</keyword>
<gene>
    <name evidence="3" type="ORF">VMF7928_02085</name>
</gene>
<dbReference type="EMBL" id="CAKLDM010000002">
    <property type="protein sequence ID" value="CAH0539356.1"/>
    <property type="molecule type" value="Genomic_DNA"/>
</dbReference>
<evidence type="ECO:0000313" key="3">
    <source>
        <dbReference type="EMBL" id="CAH0539356.1"/>
    </source>
</evidence>
<dbReference type="Pfam" id="PF01569">
    <property type="entry name" value="PAP2"/>
    <property type="match status" value="1"/>
</dbReference>
<proteinExistence type="predicted"/>
<keyword evidence="1" id="KW-0472">Membrane</keyword>
<dbReference type="Proteomes" id="UP000838748">
    <property type="component" value="Unassembled WGS sequence"/>
</dbReference>
<keyword evidence="1" id="KW-1133">Transmembrane helix</keyword>
<evidence type="ECO:0000259" key="2">
    <source>
        <dbReference type="SMART" id="SM00014"/>
    </source>
</evidence>